<evidence type="ECO:0000313" key="2">
    <source>
        <dbReference type="Proteomes" id="UP000288805"/>
    </source>
</evidence>
<evidence type="ECO:0000313" key="1">
    <source>
        <dbReference type="EMBL" id="RVW34100.1"/>
    </source>
</evidence>
<proteinExistence type="predicted"/>
<dbReference type="Proteomes" id="UP000288805">
    <property type="component" value="Unassembled WGS sequence"/>
</dbReference>
<dbReference type="AlphaFoldDB" id="A0A438DF74"/>
<gene>
    <name evidence="1" type="primary">VvCHDh000821_4</name>
    <name evidence="1" type="ORF">CK203_084357</name>
</gene>
<dbReference type="Gene3D" id="2.120.10.80">
    <property type="entry name" value="Kelch-type beta propeller"/>
    <property type="match status" value="1"/>
</dbReference>
<organism evidence="1 2">
    <name type="scientific">Vitis vinifera</name>
    <name type="common">Grape</name>
    <dbReference type="NCBI Taxonomy" id="29760"/>
    <lineage>
        <taxon>Eukaryota</taxon>
        <taxon>Viridiplantae</taxon>
        <taxon>Streptophyta</taxon>
        <taxon>Embryophyta</taxon>
        <taxon>Tracheophyta</taxon>
        <taxon>Spermatophyta</taxon>
        <taxon>Magnoliopsida</taxon>
        <taxon>eudicotyledons</taxon>
        <taxon>Gunneridae</taxon>
        <taxon>Pentapetalae</taxon>
        <taxon>rosids</taxon>
        <taxon>Vitales</taxon>
        <taxon>Vitaceae</taxon>
        <taxon>Viteae</taxon>
        <taxon>Vitis</taxon>
    </lineage>
</organism>
<reference evidence="1 2" key="1">
    <citation type="journal article" date="2018" name="PLoS Genet.">
        <title>Population sequencing reveals clonal diversity and ancestral inbreeding in the grapevine cultivar Chardonnay.</title>
        <authorList>
            <person name="Roach M.J."/>
            <person name="Johnson D.L."/>
            <person name="Bohlmann J."/>
            <person name="van Vuuren H.J."/>
            <person name="Jones S.J."/>
            <person name="Pretorius I.S."/>
            <person name="Schmidt S.A."/>
            <person name="Borneman A.R."/>
        </authorList>
    </citation>
    <scope>NUCLEOTIDE SEQUENCE [LARGE SCALE GENOMIC DNA]</scope>
    <source>
        <strain evidence="2">cv. Chardonnay</strain>
        <tissue evidence="1">Leaf</tissue>
    </source>
</reference>
<dbReference type="GO" id="GO:0080037">
    <property type="term" value="P:negative regulation of cytokinin-activated signaling pathway"/>
    <property type="evidence" value="ECO:0007669"/>
    <property type="project" value="InterPro"/>
</dbReference>
<accession>A0A438DF74</accession>
<dbReference type="InterPro" id="IPR015915">
    <property type="entry name" value="Kelch-typ_b-propeller"/>
</dbReference>
<comment type="caution">
    <text evidence="1">The sequence shown here is derived from an EMBL/GenBank/DDBJ whole genome shotgun (WGS) entry which is preliminary data.</text>
</comment>
<dbReference type="InterPro" id="IPR044595">
    <property type="entry name" value="KMD1-4"/>
</dbReference>
<dbReference type="PANTHER" id="PTHR46407">
    <property type="entry name" value="OS02G0208700 PROTEIN"/>
    <property type="match status" value="1"/>
</dbReference>
<dbReference type="GO" id="GO:2000762">
    <property type="term" value="P:regulation of phenylpropanoid metabolic process"/>
    <property type="evidence" value="ECO:0007669"/>
    <property type="project" value="InterPro"/>
</dbReference>
<dbReference type="EMBL" id="QGNW01001657">
    <property type="protein sequence ID" value="RVW34100.1"/>
    <property type="molecule type" value="Genomic_DNA"/>
</dbReference>
<dbReference type="PANTHER" id="PTHR46407:SF3">
    <property type="entry name" value="OS02G0208700 PROTEIN"/>
    <property type="match status" value="1"/>
</dbReference>
<dbReference type="SUPFAM" id="SSF117281">
    <property type="entry name" value="Kelch motif"/>
    <property type="match status" value="1"/>
</dbReference>
<sequence length="269" mass="30460">MKNSPPSPRFVGFGRVRLRTPDFFRQRKTAGYTRPVFAMAQARVVPNRSSGGMKCPTLAYRVTLLDLETGNWSELPSVPGFSDGLPMFCQLVGVESELVVWAGGIRIHGRFRALCLFTISCRRRGGGERICQVRGGRSLDVRRRVWSGWERDECKGVFHRGKFHVIGGYCTEMQGRFERSAEAFDFANWEWDKAEEDFLEDSTCPRTCVDGGDMGMYMCHAGEAISDWCRSFGDAHVAYMLDLKSHRWRKLVAAEEFCGHVQSGCCLEI</sequence>
<protein>
    <submittedName>
        <fullName evidence="1">F-box/kelch-repeat protein</fullName>
    </submittedName>
</protein>
<name>A0A438DF74_VITVI</name>